<dbReference type="Proteomes" id="UP000003860">
    <property type="component" value="Unassembled WGS sequence"/>
</dbReference>
<dbReference type="PANTHER" id="PTHR22550">
    <property type="entry name" value="SPORE GERMINATION PROTEIN"/>
    <property type="match status" value="1"/>
</dbReference>
<evidence type="ECO:0000313" key="5">
    <source>
        <dbReference type="EMBL" id="EGD48279.1"/>
    </source>
</evidence>
<accession>F1TB75</accession>
<dbReference type="GO" id="GO:0016020">
    <property type="term" value="C:membrane"/>
    <property type="evidence" value="ECO:0007669"/>
    <property type="project" value="InterPro"/>
</dbReference>
<evidence type="ECO:0000256" key="3">
    <source>
        <dbReference type="SAM" id="MobiDB-lite"/>
    </source>
</evidence>
<dbReference type="eggNOG" id="COG0697">
    <property type="taxonomic scope" value="Bacteria"/>
</dbReference>
<dbReference type="InterPro" id="IPR050768">
    <property type="entry name" value="UPF0353/GerABKA_families"/>
</dbReference>
<feature type="transmembrane region" description="Helical" evidence="4">
    <location>
        <begin position="439"/>
        <end position="461"/>
    </location>
</feature>
<dbReference type="Pfam" id="PF03323">
    <property type="entry name" value="GerA"/>
    <property type="match status" value="1"/>
</dbReference>
<protein>
    <submittedName>
        <fullName evidence="5">GerA spore germination protein</fullName>
    </submittedName>
</protein>
<dbReference type="RefSeq" id="WP_004618343.1">
    <property type="nucleotide sequence ID" value="NZ_ACXX02000004.1"/>
</dbReference>
<keyword evidence="2 4" id="KW-0472">Membrane</keyword>
<evidence type="ECO:0000313" key="6">
    <source>
        <dbReference type="Proteomes" id="UP000003860"/>
    </source>
</evidence>
<keyword evidence="4" id="KW-1133">Transmembrane helix</keyword>
<name>F1TB75_9FIRM</name>
<gene>
    <name evidence="5" type="ORF">Cpap_2429</name>
</gene>
<reference evidence="5" key="1">
    <citation type="submission" date="2009-07" db="EMBL/GenBank/DDBJ databases">
        <authorList>
            <consortium name="US DOE Joint Genome Institute (JGI-PGF)"/>
            <person name="Lucas S."/>
            <person name="Copeland A."/>
            <person name="Lapidus A."/>
            <person name="Glavina del Rio T."/>
            <person name="Tice H."/>
            <person name="Bruce D."/>
            <person name="Goodwin L."/>
            <person name="Pitluck S."/>
            <person name="Larimer F."/>
            <person name="Land M.L."/>
            <person name="Mouttaki H."/>
            <person name="He Z."/>
            <person name="Zhou J."/>
            <person name="Hemme C.L."/>
        </authorList>
    </citation>
    <scope>NUCLEOTIDE SEQUENCE</scope>
    <source>
        <strain evidence="5">DSM 2782</strain>
    </source>
</reference>
<keyword evidence="4" id="KW-0812">Transmembrane</keyword>
<keyword evidence="6" id="KW-1185">Reference proteome</keyword>
<dbReference type="STRING" id="588581.Cpap_2429"/>
<evidence type="ECO:0000256" key="2">
    <source>
        <dbReference type="ARBA" id="ARBA00023136"/>
    </source>
</evidence>
<evidence type="ECO:0000256" key="4">
    <source>
        <dbReference type="SAM" id="Phobius"/>
    </source>
</evidence>
<feature type="transmembrane region" description="Helical" evidence="4">
    <location>
        <begin position="407"/>
        <end position="427"/>
    </location>
</feature>
<feature type="region of interest" description="Disordered" evidence="3">
    <location>
        <begin position="1"/>
        <end position="26"/>
    </location>
</feature>
<dbReference type="InterPro" id="IPR004995">
    <property type="entry name" value="Spore_Ger"/>
</dbReference>
<comment type="similarity">
    <text evidence="1">Belongs to the GerABKA family.</text>
</comment>
<dbReference type="AlphaFoldDB" id="F1TB75"/>
<dbReference type="GO" id="GO:0009847">
    <property type="term" value="P:spore germination"/>
    <property type="evidence" value="ECO:0007669"/>
    <property type="project" value="InterPro"/>
</dbReference>
<reference evidence="5" key="2">
    <citation type="submission" date="2011-01" db="EMBL/GenBank/DDBJ databases">
        <title>The Non-contiguous Finished genome of Clostridium papyrosolvens.</title>
        <authorList>
            <person name="Lucas S."/>
            <person name="Copeland A."/>
            <person name="Lapidus A."/>
            <person name="Cheng J.-F."/>
            <person name="Goodwin L."/>
            <person name="Pitluck S."/>
            <person name="Misra M."/>
            <person name="Chertkov O."/>
            <person name="Detter J.C."/>
            <person name="Han C."/>
            <person name="Tapia R."/>
            <person name="Land M."/>
            <person name="Hauser L."/>
            <person name="Kyrpides N."/>
            <person name="Ivanova N."/>
            <person name="Pagani I."/>
            <person name="Mouttaki H."/>
            <person name="He Z."/>
            <person name="Zhou J."/>
            <person name="Hemme C.L."/>
            <person name="Woyke T."/>
        </authorList>
    </citation>
    <scope>NUCLEOTIDE SEQUENCE [LARGE SCALE GENOMIC DNA]</scope>
    <source>
        <strain evidence="5">DSM 2782</strain>
    </source>
</reference>
<proteinExistence type="inferred from homology"/>
<evidence type="ECO:0000256" key="1">
    <source>
        <dbReference type="ARBA" id="ARBA00005278"/>
    </source>
</evidence>
<feature type="transmembrane region" description="Helical" evidence="4">
    <location>
        <begin position="315"/>
        <end position="337"/>
    </location>
</feature>
<dbReference type="PIRSF" id="PIRSF005690">
    <property type="entry name" value="GerBA"/>
    <property type="match status" value="1"/>
</dbReference>
<sequence length="522" mass="58453">MYKKGSKKYGLNQPQNTAEQAGTPLQSKKLTTSLEENIALFKSMFKDDQTLITREFQNKTVKEAKCCIVYISGMINTEVVNENIIQPVLCNNMEEDIDVNNLLDALMKKVIVSNEVKSETDINNMASSVISGDTLLLLEGYDKGLIIGSMGWEKRSIHEPESSKVVRGPREGFTESLMVNLSLVRRKIKNPDLKFKFRELGERTHTSICICYVEGLAIEEVLSELEQRLNKIKIDGILDSGYIQELIKDAPYSPFETVGAFERPDVVASKLLEGRVAVFVDGSPFVLTVPFLAVENFQASEDYYNNYIFANINRLIRGFTAVTSTTIPAIFLALVTYHQEMIPTPLLISFSSSRQGVPFPTSLSLFIMLFIFDILREVGTRMPGPVGQAVNIVGTLVLGQAAVQAKLVSAPVIIITALTGITTLININIIGSTIVFRTFYLLGASFLGIYGLLMCVIVMYLHMMSIRSFGIPYMMNSTRFKNHDGQDAWIRVPWWDMTLRPKIFTRDLTRLVSNKKSGNKNK</sequence>
<comment type="caution">
    <text evidence="5">The sequence shown here is derived from an EMBL/GenBank/DDBJ whole genome shotgun (WGS) entry which is preliminary data.</text>
</comment>
<feature type="compositionally biased region" description="Polar residues" evidence="3">
    <location>
        <begin position="12"/>
        <end position="26"/>
    </location>
</feature>
<feature type="transmembrane region" description="Helical" evidence="4">
    <location>
        <begin position="357"/>
        <end position="375"/>
    </location>
</feature>
<dbReference type="EMBL" id="ACXX02000004">
    <property type="protein sequence ID" value="EGD48279.1"/>
    <property type="molecule type" value="Genomic_DNA"/>
</dbReference>
<dbReference type="PANTHER" id="PTHR22550:SF5">
    <property type="entry name" value="LEUCINE ZIPPER PROTEIN 4"/>
    <property type="match status" value="1"/>
</dbReference>
<organism evidence="5 6">
    <name type="scientific">Ruminiclostridium papyrosolvens DSM 2782</name>
    <dbReference type="NCBI Taxonomy" id="588581"/>
    <lineage>
        <taxon>Bacteria</taxon>
        <taxon>Bacillati</taxon>
        <taxon>Bacillota</taxon>
        <taxon>Clostridia</taxon>
        <taxon>Eubacteriales</taxon>
        <taxon>Oscillospiraceae</taxon>
        <taxon>Ruminiclostridium</taxon>
    </lineage>
</organism>